<organism evidence="2 3">
    <name type="scientific">Penicillium vulpinum</name>
    <dbReference type="NCBI Taxonomy" id="29845"/>
    <lineage>
        <taxon>Eukaryota</taxon>
        <taxon>Fungi</taxon>
        <taxon>Dikarya</taxon>
        <taxon>Ascomycota</taxon>
        <taxon>Pezizomycotina</taxon>
        <taxon>Eurotiomycetes</taxon>
        <taxon>Eurotiomycetidae</taxon>
        <taxon>Eurotiales</taxon>
        <taxon>Aspergillaceae</taxon>
        <taxon>Penicillium</taxon>
    </lineage>
</organism>
<dbReference type="Proteomes" id="UP000191518">
    <property type="component" value="Unassembled WGS sequence"/>
</dbReference>
<protein>
    <submittedName>
        <fullName evidence="2">Uncharacterized protein</fullName>
    </submittedName>
</protein>
<keyword evidence="3" id="KW-1185">Reference proteome</keyword>
<evidence type="ECO:0000313" key="2">
    <source>
        <dbReference type="EMBL" id="OQD97006.1"/>
    </source>
</evidence>
<dbReference type="AlphaFoldDB" id="A0A1V6R740"/>
<name>A0A1V6R740_9EURO</name>
<gene>
    <name evidence="2" type="ORF">PENVUL_c086G02583</name>
</gene>
<dbReference type="OrthoDB" id="3050608at2759"/>
<reference evidence="3" key="1">
    <citation type="journal article" date="2017" name="Nat. Microbiol.">
        <title>Global analysis of biosynthetic gene clusters reveals vast potential of secondary metabolite production in Penicillium species.</title>
        <authorList>
            <person name="Nielsen J.C."/>
            <person name="Grijseels S."/>
            <person name="Prigent S."/>
            <person name="Ji B."/>
            <person name="Dainat J."/>
            <person name="Nielsen K.F."/>
            <person name="Frisvad J.C."/>
            <person name="Workman M."/>
            <person name="Nielsen J."/>
        </authorList>
    </citation>
    <scope>NUCLEOTIDE SEQUENCE [LARGE SCALE GENOMIC DNA]</scope>
    <source>
        <strain evidence="3">IBT 29486</strain>
    </source>
</reference>
<evidence type="ECO:0000256" key="1">
    <source>
        <dbReference type="SAM" id="MobiDB-lite"/>
    </source>
</evidence>
<evidence type="ECO:0000313" key="3">
    <source>
        <dbReference type="Proteomes" id="UP000191518"/>
    </source>
</evidence>
<accession>A0A1V6R740</accession>
<dbReference type="EMBL" id="MDYP01000086">
    <property type="protein sequence ID" value="OQD97006.1"/>
    <property type="molecule type" value="Genomic_DNA"/>
</dbReference>
<feature type="region of interest" description="Disordered" evidence="1">
    <location>
        <begin position="30"/>
        <end position="61"/>
    </location>
</feature>
<comment type="caution">
    <text evidence="2">The sequence shown here is derived from an EMBL/GenBank/DDBJ whole genome shotgun (WGS) entry which is preliminary data.</text>
</comment>
<proteinExistence type="predicted"/>
<sequence length="61" mass="6449">MDKISDLASKIGGGKGQEFVDKGLGAAEKKFGGNDPAKKVTDTGREQLEKTGKSIPDKFSH</sequence>